<reference evidence="13 15" key="2">
    <citation type="submission" date="2018-06" db="EMBL/GenBank/DDBJ databases">
        <authorList>
            <consortium name="Pathogen Informatics"/>
            <person name="Doyle S."/>
        </authorList>
    </citation>
    <scope>NUCLEOTIDE SEQUENCE [LARGE SCALE GENOMIC DNA]</scope>
    <source>
        <strain evidence="13 15">NCTC11647</strain>
    </source>
</reference>
<feature type="signal peptide" evidence="10">
    <location>
        <begin position="1"/>
        <end position="18"/>
    </location>
</feature>
<feature type="binding site" description="covalent" evidence="8">
    <location>
        <position position="32"/>
    </location>
    <ligand>
        <name>heme c</name>
        <dbReference type="ChEBI" id="CHEBI:61717"/>
        <label>1</label>
    </ligand>
</feature>
<dbReference type="GO" id="GO:0042597">
    <property type="term" value="C:periplasmic space"/>
    <property type="evidence" value="ECO:0007669"/>
    <property type="project" value="UniProtKB-SubCell"/>
</dbReference>
<evidence type="ECO:0000256" key="7">
    <source>
        <dbReference type="ARBA" id="ARBA00023004"/>
    </source>
</evidence>
<evidence type="ECO:0000259" key="11">
    <source>
        <dbReference type="PROSITE" id="PS51007"/>
    </source>
</evidence>
<keyword evidence="6" id="KW-0249">Electron transport</keyword>
<evidence type="ECO:0000256" key="8">
    <source>
        <dbReference type="PIRSR" id="PIRSR000005-1"/>
    </source>
</evidence>
<comment type="PTM">
    <text evidence="8">Binds 2 heme c groups covalently per subunit.</text>
</comment>
<dbReference type="Pfam" id="PF00034">
    <property type="entry name" value="Cytochrom_C"/>
    <property type="match status" value="2"/>
</dbReference>
<dbReference type="InterPro" id="IPR050597">
    <property type="entry name" value="Cytochrome_c_Oxidase_Subunit"/>
</dbReference>
<evidence type="ECO:0000256" key="1">
    <source>
        <dbReference type="ARBA" id="ARBA00004418"/>
    </source>
</evidence>
<dbReference type="PANTHER" id="PTHR33751">
    <property type="entry name" value="CBB3-TYPE CYTOCHROME C OXIDASE SUBUNIT FIXP"/>
    <property type="match status" value="1"/>
</dbReference>
<feature type="domain" description="Cytochrome c" evidence="11">
    <location>
        <begin position="114"/>
        <end position="205"/>
    </location>
</feature>
<dbReference type="EMBL" id="PYMM01000011">
    <property type="protein sequence ID" value="PSU15792.1"/>
    <property type="molecule type" value="Genomic_DNA"/>
</dbReference>
<organism evidence="13 15">
    <name type="scientific">Photobacterium damselae</name>
    <dbReference type="NCBI Taxonomy" id="38293"/>
    <lineage>
        <taxon>Bacteria</taxon>
        <taxon>Pseudomonadati</taxon>
        <taxon>Pseudomonadota</taxon>
        <taxon>Gammaproteobacteria</taxon>
        <taxon>Vibrionales</taxon>
        <taxon>Vibrionaceae</taxon>
        <taxon>Photobacterium</taxon>
    </lineage>
</organism>
<feature type="binding site" description="axial binding residue" evidence="9">
    <location>
        <position position="182"/>
    </location>
    <ligand>
        <name>heme c</name>
        <dbReference type="ChEBI" id="CHEBI:61717"/>
        <label>2</label>
    </ligand>
    <ligandPart>
        <name>Fe</name>
        <dbReference type="ChEBI" id="CHEBI:18248"/>
    </ligandPart>
</feature>
<evidence type="ECO:0000313" key="15">
    <source>
        <dbReference type="Proteomes" id="UP000251647"/>
    </source>
</evidence>
<evidence type="ECO:0000313" key="14">
    <source>
        <dbReference type="Proteomes" id="UP000241404"/>
    </source>
</evidence>
<keyword evidence="4 9" id="KW-0479">Metal-binding</keyword>
<evidence type="ECO:0000256" key="5">
    <source>
        <dbReference type="ARBA" id="ARBA00022764"/>
    </source>
</evidence>
<reference evidence="12 14" key="1">
    <citation type="submission" date="2018-03" db="EMBL/GenBank/DDBJ databases">
        <title>Whole genome sequencing of Histamine producing bacteria.</title>
        <authorList>
            <person name="Butler K."/>
        </authorList>
    </citation>
    <scope>NUCLEOTIDE SEQUENCE [LARGE SCALE GENOMIC DNA]</scope>
    <source>
        <strain evidence="12 14">BT-6</strain>
    </source>
</reference>
<dbReference type="InterPro" id="IPR036909">
    <property type="entry name" value="Cyt_c-like_dom_sf"/>
</dbReference>
<feature type="binding site" description="covalent" evidence="8">
    <location>
        <position position="138"/>
    </location>
    <ligand>
        <name>heme c</name>
        <dbReference type="ChEBI" id="CHEBI:61717"/>
        <label>2</label>
    </ligand>
</feature>
<dbReference type="Proteomes" id="UP000241404">
    <property type="component" value="Unassembled WGS sequence"/>
</dbReference>
<feature type="domain" description="Cytochrome c" evidence="11">
    <location>
        <begin position="20"/>
        <end position="105"/>
    </location>
</feature>
<feature type="chain" id="PRO_5044385979" evidence="10">
    <location>
        <begin position="19"/>
        <end position="205"/>
    </location>
</feature>
<proteinExistence type="predicted"/>
<evidence type="ECO:0000256" key="9">
    <source>
        <dbReference type="PIRSR" id="PIRSR000005-2"/>
    </source>
</evidence>
<dbReference type="InterPro" id="IPR024167">
    <property type="entry name" value="Cytochrome_c4-like"/>
</dbReference>
<dbReference type="GO" id="GO:0005506">
    <property type="term" value="F:iron ion binding"/>
    <property type="evidence" value="ECO:0007669"/>
    <property type="project" value="InterPro"/>
</dbReference>
<accession>A0A2T3QIJ9</accession>
<dbReference type="AlphaFoldDB" id="A0A2T3QIJ9"/>
<evidence type="ECO:0000256" key="6">
    <source>
        <dbReference type="ARBA" id="ARBA00022982"/>
    </source>
</evidence>
<gene>
    <name evidence="12" type="ORF">CTM90_15000</name>
    <name evidence="13" type="ORF">NCTC11647_04615</name>
</gene>
<evidence type="ECO:0000256" key="2">
    <source>
        <dbReference type="ARBA" id="ARBA00022448"/>
    </source>
</evidence>
<feature type="binding site" description="axial binding residue" evidence="9">
    <location>
        <position position="139"/>
    </location>
    <ligand>
        <name>heme c</name>
        <dbReference type="ChEBI" id="CHEBI:61717"/>
        <label>2</label>
    </ligand>
    <ligandPart>
        <name>Fe</name>
        <dbReference type="ChEBI" id="CHEBI:18248"/>
    </ligandPart>
</feature>
<dbReference type="Proteomes" id="UP000251647">
    <property type="component" value="Unassembled WGS sequence"/>
</dbReference>
<evidence type="ECO:0000256" key="4">
    <source>
        <dbReference type="ARBA" id="ARBA00022723"/>
    </source>
</evidence>
<name>A0A2T3QIJ9_PHODM</name>
<dbReference type="PANTHER" id="PTHR33751:SF9">
    <property type="entry name" value="CYTOCHROME C4"/>
    <property type="match status" value="1"/>
</dbReference>
<feature type="binding site" description="covalent" evidence="8">
    <location>
        <position position="35"/>
    </location>
    <ligand>
        <name>heme c</name>
        <dbReference type="ChEBI" id="CHEBI:61717"/>
        <label>1</label>
    </ligand>
</feature>
<dbReference type="OrthoDB" id="9773456at2"/>
<keyword evidence="7 9" id="KW-0408">Iron</keyword>
<dbReference type="GO" id="GO:0020037">
    <property type="term" value="F:heme binding"/>
    <property type="evidence" value="ECO:0007669"/>
    <property type="project" value="InterPro"/>
</dbReference>
<keyword evidence="3 8" id="KW-0349">Heme</keyword>
<feature type="binding site" description="covalent" evidence="8">
    <location>
        <position position="135"/>
    </location>
    <ligand>
        <name>heme c</name>
        <dbReference type="ChEBI" id="CHEBI:61717"/>
        <label>2</label>
    </ligand>
</feature>
<dbReference type="Gene3D" id="1.10.760.10">
    <property type="entry name" value="Cytochrome c-like domain"/>
    <property type="match status" value="2"/>
</dbReference>
<feature type="binding site" description="axial binding residue" evidence="9">
    <location>
        <position position="36"/>
    </location>
    <ligand>
        <name>heme c</name>
        <dbReference type="ChEBI" id="CHEBI:61717"/>
        <label>1</label>
    </ligand>
    <ligandPart>
        <name>Fe</name>
        <dbReference type="ChEBI" id="CHEBI:18248"/>
    </ligandPart>
</feature>
<feature type="binding site" description="axial binding residue" evidence="9">
    <location>
        <position position="82"/>
    </location>
    <ligand>
        <name>heme c</name>
        <dbReference type="ChEBI" id="CHEBI:61717"/>
        <label>1</label>
    </ligand>
    <ligandPart>
        <name>Fe</name>
        <dbReference type="ChEBI" id="CHEBI:18248"/>
    </ligandPart>
</feature>
<comment type="subcellular location">
    <subcellularLocation>
        <location evidence="1">Periplasm</location>
    </subcellularLocation>
</comment>
<dbReference type="InterPro" id="IPR009056">
    <property type="entry name" value="Cyt_c-like_dom"/>
</dbReference>
<evidence type="ECO:0000256" key="10">
    <source>
        <dbReference type="SAM" id="SignalP"/>
    </source>
</evidence>
<dbReference type="SUPFAM" id="SSF46626">
    <property type="entry name" value="Cytochrome c"/>
    <property type="match status" value="2"/>
</dbReference>
<keyword evidence="2" id="KW-0813">Transport</keyword>
<evidence type="ECO:0000313" key="12">
    <source>
        <dbReference type="EMBL" id="PSU15792.1"/>
    </source>
</evidence>
<dbReference type="PIRSF" id="PIRSF000005">
    <property type="entry name" value="Cytochrome_c4"/>
    <property type="match status" value="1"/>
</dbReference>
<dbReference type="PROSITE" id="PS51007">
    <property type="entry name" value="CYTC"/>
    <property type="match status" value="2"/>
</dbReference>
<dbReference type="EMBL" id="UATL01000009">
    <property type="protein sequence ID" value="SPY46252.1"/>
    <property type="molecule type" value="Genomic_DNA"/>
</dbReference>
<dbReference type="GO" id="GO:0009055">
    <property type="term" value="F:electron transfer activity"/>
    <property type="evidence" value="ECO:0007669"/>
    <property type="project" value="InterPro"/>
</dbReference>
<evidence type="ECO:0000313" key="13">
    <source>
        <dbReference type="EMBL" id="SPY46252.1"/>
    </source>
</evidence>
<evidence type="ECO:0000256" key="3">
    <source>
        <dbReference type="ARBA" id="ARBA00022617"/>
    </source>
</evidence>
<sequence>MNKLIVILGLLASLPTWAQGDVAAGKAKSVTCAACHGADGNGILPQYPKLSGQHAPYLEKQLHDFKLAMSSGGEQGRVDAVMGGMVMPLSEQDMADLAAYYASLPISDNTSAKASIPIGQQLYRFGDSERGIPACSACHGPRGDGTSLSGFPKISGQNAEYIQLQLEKFRDGQRANDMNAMMRSVASKLNDQEITALSQYVGGLH</sequence>
<keyword evidence="5" id="KW-0574">Periplasm</keyword>
<protein>
    <submittedName>
        <fullName evidence="13">Cytochrome c4</fullName>
    </submittedName>
</protein>
<dbReference type="RefSeq" id="WP_005301995.1">
    <property type="nucleotide sequence ID" value="NZ_CP046752.1"/>
</dbReference>
<keyword evidence="10" id="KW-0732">Signal</keyword>